<dbReference type="PROSITE" id="PS00134">
    <property type="entry name" value="TRYPSIN_HIS"/>
    <property type="match status" value="1"/>
</dbReference>
<evidence type="ECO:0000256" key="4">
    <source>
        <dbReference type="ARBA" id="ARBA00022801"/>
    </source>
</evidence>
<dbReference type="Gene3D" id="2.40.10.10">
    <property type="entry name" value="Trypsin-like serine proteases"/>
    <property type="match status" value="1"/>
</dbReference>
<feature type="domain" description="Peptidase S1" evidence="12">
    <location>
        <begin position="347"/>
        <end position="583"/>
    </location>
</feature>
<evidence type="ECO:0000256" key="8">
    <source>
        <dbReference type="ARBA" id="ARBA00052079"/>
    </source>
</evidence>
<dbReference type="AlphaFoldDB" id="A0AAJ6YI98"/>
<dbReference type="SMART" id="SM00020">
    <property type="entry name" value="Tryp_SPc"/>
    <property type="match status" value="1"/>
</dbReference>
<name>A0AAJ6YI98_9HYME</name>
<evidence type="ECO:0000256" key="1">
    <source>
        <dbReference type="ARBA" id="ARBA00022659"/>
    </source>
</evidence>
<dbReference type="CTD" id="38738"/>
<keyword evidence="4 11" id="KW-0378">Hydrolase</keyword>
<accession>A0AAJ6YI98</accession>
<dbReference type="GO" id="GO:0004252">
    <property type="term" value="F:serine-type endopeptidase activity"/>
    <property type="evidence" value="ECO:0007669"/>
    <property type="project" value="InterPro"/>
</dbReference>
<dbReference type="GO" id="GO:0042381">
    <property type="term" value="P:hemolymph coagulation"/>
    <property type="evidence" value="ECO:0007669"/>
    <property type="project" value="UniProtKB-KW"/>
</dbReference>
<dbReference type="PANTHER" id="PTHR24258:SF140">
    <property type="entry name" value="BCDNA.GH08420-RELATED"/>
    <property type="match status" value="1"/>
</dbReference>
<evidence type="ECO:0000256" key="5">
    <source>
        <dbReference type="ARBA" id="ARBA00022820"/>
    </source>
</evidence>
<sequence length="652" mass="73770">MLVISNANSIKFVNNHELKNSVPIPKHQAPVSHYFMNRLKRQVIRSVGGNEMEMYKTGQQMQSMPVSSYQFPTVKDNHNFDVLFQNVQAHNVQSFYNSPTSHLKEFVRRCPTGFYRCNDGSKCVSQLKWCDNNIDCLDASDETACTCKDRISQVKRCDYYNDCPHSDDELGCFGCPKNSLSCHDSSGNCISPEERCNGSPICKNKKDETNCCILTKSYTYANEINAVGSSVGFLQKNFQSRWYPVCGYAYAWAKDSCMSELGFLSGDIEFELVKIPRQSEMGPYLTTDGYSNKLVSECPDGIAYVRCPFTNDSRFDQPLSSDNLYPIDNERANATSDNTNYDPILGIVGGHNSLPLSWPFIIAINKNGHFHCGGVILNEFWILSAAHCFNNYKQQYYDIDAGVLRRFSYSPTRQTRYLIGLVIHEHYNTLTLQNDIALCLLNEPLYFNIWVRPVRLPDVYSNFFLTSQQRPYPGQRCVAVGWGATREGGSDLDHLQEVEVAIINCTQAIDKNRAEICAGNREGGRDACQGDSGGPLMCRSSDWGYDWYVGGIVSHGIGCGRRNQPGAYTRVSHFRDWINSILYNRNAPEFLRQIRSTCPGFNCNKLHPKCLPAKQRCDGVVNCLGAEDETNCPNFNVRKLLDRRERMSSSHF</sequence>
<feature type="disulfide bond" evidence="10">
    <location>
        <begin position="196"/>
        <end position="211"/>
    </location>
</feature>
<dbReference type="Gene3D" id="4.10.400.10">
    <property type="entry name" value="Low-density Lipoprotein Receptor"/>
    <property type="match status" value="3"/>
</dbReference>
<dbReference type="GeneID" id="105362745"/>
<keyword evidence="7 10" id="KW-1015">Disulfide bond</keyword>
<dbReference type="CDD" id="cd00190">
    <property type="entry name" value="Tryp_SPc"/>
    <property type="match status" value="1"/>
</dbReference>
<reference evidence="14" key="1">
    <citation type="submission" date="2025-08" db="UniProtKB">
        <authorList>
            <consortium name="RefSeq"/>
        </authorList>
    </citation>
    <scope>IDENTIFICATION</scope>
</reference>
<protein>
    <recommendedName>
        <fullName evidence="9">limulus clotting factor C</fullName>
        <ecNumber evidence="9">3.4.21.84</ecNumber>
    </recommendedName>
</protein>
<dbReference type="InterPro" id="IPR001314">
    <property type="entry name" value="Peptidase_S1A"/>
</dbReference>
<evidence type="ECO:0000256" key="7">
    <source>
        <dbReference type="ARBA" id="ARBA00023157"/>
    </source>
</evidence>
<dbReference type="Proteomes" id="UP000695007">
    <property type="component" value="Unplaced"/>
</dbReference>
<evidence type="ECO:0000256" key="2">
    <source>
        <dbReference type="ARBA" id="ARBA00022670"/>
    </source>
</evidence>
<dbReference type="KEGG" id="csol:105362745"/>
<evidence type="ECO:0000256" key="9">
    <source>
        <dbReference type="ARBA" id="ARBA00066707"/>
    </source>
</evidence>
<evidence type="ECO:0000259" key="12">
    <source>
        <dbReference type="PROSITE" id="PS50240"/>
    </source>
</evidence>
<dbReference type="FunFam" id="2.40.10.10:FF:000120">
    <property type="entry name" value="Putative serine protease"/>
    <property type="match status" value="1"/>
</dbReference>
<dbReference type="EC" id="3.4.21.84" evidence="9"/>
<gene>
    <name evidence="14" type="primary">LOC105362745</name>
</gene>
<evidence type="ECO:0000256" key="3">
    <source>
        <dbReference type="ARBA" id="ARBA00022729"/>
    </source>
</evidence>
<keyword evidence="3" id="KW-0732">Signal</keyword>
<dbReference type="PROSITE" id="PS50068">
    <property type="entry name" value="LDLRA_2"/>
    <property type="match status" value="3"/>
</dbReference>
<keyword evidence="6 11" id="KW-0720">Serine protease</keyword>
<keyword evidence="13" id="KW-1185">Reference proteome</keyword>
<evidence type="ECO:0000256" key="10">
    <source>
        <dbReference type="PROSITE-ProRule" id="PRU00124"/>
    </source>
</evidence>
<keyword evidence="5" id="KW-0353">Hemolymph clotting</keyword>
<feature type="disulfide bond" evidence="10">
    <location>
        <begin position="617"/>
        <end position="632"/>
    </location>
</feature>
<dbReference type="InterPro" id="IPR023415">
    <property type="entry name" value="LDLR_class-A_CS"/>
</dbReference>
<dbReference type="SUPFAM" id="SSF57424">
    <property type="entry name" value="LDL receptor-like module"/>
    <property type="match status" value="2"/>
</dbReference>
<evidence type="ECO:0000256" key="11">
    <source>
        <dbReference type="RuleBase" id="RU363034"/>
    </source>
</evidence>
<dbReference type="PANTHER" id="PTHR24258">
    <property type="entry name" value="SERINE PROTEASE-RELATED"/>
    <property type="match status" value="1"/>
</dbReference>
<feature type="disulfide bond" evidence="10">
    <location>
        <begin position="130"/>
        <end position="145"/>
    </location>
</feature>
<evidence type="ECO:0000256" key="6">
    <source>
        <dbReference type="ARBA" id="ARBA00022825"/>
    </source>
</evidence>
<proteinExistence type="predicted"/>
<dbReference type="PROSITE" id="PS50240">
    <property type="entry name" value="TRYPSIN_DOM"/>
    <property type="match status" value="1"/>
</dbReference>
<dbReference type="CDD" id="cd00112">
    <property type="entry name" value="LDLa"/>
    <property type="match status" value="3"/>
</dbReference>
<dbReference type="PROSITE" id="PS00135">
    <property type="entry name" value="TRYPSIN_SER"/>
    <property type="match status" value="1"/>
</dbReference>
<keyword evidence="2 11" id="KW-0645">Protease</keyword>
<dbReference type="RefSeq" id="XP_011498535.1">
    <property type="nucleotide sequence ID" value="XM_011500233.1"/>
</dbReference>
<dbReference type="PRINTS" id="PR00722">
    <property type="entry name" value="CHYMOTRYPSIN"/>
</dbReference>
<dbReference type="Pfam" id="PF00089">
    <property type="entry name" value="Trypsin"/>
    <property type="match status" value="1"/>
</dbReference>
<dbReference type="InterPro" id="IPR036055">
    <property type="entry name" value="LDL_receptor-like_sf"/>
</dbReference>
<dbReference type="SUPFAM" id="SSF50494">
    <property type="entry name" value="Trypsin-like serine proteases"/>
    <property type="match status" value="1"/>
</dbReference>
<organism evidence="13 14">
    <name type="scientific">Ceratosolen solmsi marchali</name>
    <dbReference type="NCBI Taxonomy" id="326594"/>
    <lineage>
        <taxon>Eukaryota</taxon>
        <taxon>Metazoa</taxon>
        <taxon>Ecdysozoa</taxon>
        <taxon>Arthropoda</taxon>
        <taxon>Hexapoda</taxon>
        <taxon>Insecta</taxon>
        <taxon>Pterygota</taxon>
        <taxon>Neoptera</taxon>
        <taxon>Endopterygota</taxon>
        <taxon>Hymenoptera</taxon>
        <taxon>Apocrita</taxon>
        <taxon>Proctotrupomorpha</taxon>
        <taxon>Chalcidoidea</taxon>
        <taxon>Agaonidae</taxon>
        <taxon>Agaoninae</taxon>
        <taxon>Ceratosolen</taxon>
    </lineage>
</organism>
<dbReference type="Pfam" id="PF00057">
    <property type="entry name" value="Ldl_recept_a"/>
    <property type="match status" value="1"/>
</dbReference>
<dbReference type="InterPro" id="IPR043504">
    <property type="entry name" value="Peptidase_S1_PA_chymotrypsin"/>
</dbReference>
<dbReference type="InterPro" id="IPR018114">
    <property type="entry name" value="TRYPSIN_HIS"/>
</dbReference>
<dbReference type="PROSITE" id="PS01209">
    <property type="entry name" value="LDLRA_1"/>
    <property type="match status" value="1"/>
</dbReference>
<evidence type="ECO:0000313" key="13">
    <source>
        <dbReference type="Proteomes" id="UP000695007"/>
    </source>
</evidence>
<comment type="caution">
    <text evidence="10">Lacks conserved residue(s) required for the propagation of feature annotation.</text>
</comment>
<comment type="catalytic activity">
    <reaction evidence="8">
        <text>Selective cleavage of 103-Arg-|-Ser-104 and 124-Ile-|-Ile-125 bonds in Limulus clotting factor B to form activated factor B. Cleavage of -Pro-Arg-|-Xaa- bonds in synthetic substrates.</text>
        <dbReference type="EC" id="3.4.21.84"/>
    </reaction>
</comment>
<dbReference type="InterPro" id="IPR009003">
    <property type="entry name" value="Peptidase_S1_PA"/>
</dbReference>
<dbReference type="SMART" id="SM00192">
    <property type="entry name" value="LDLa"/>
    <property type="match status" value="3"/>
</dbReference>
<dbReference type="InterPro" id="IPR001254">
    <property type="entry name" value="Trypsin_dom"/>
</dbReference>
<keyword evidence="1" id="KW-0768">Sushi</keyword>
<dbReference type="InterPro" id="IPR033116">
    <property type="entry name" value="TRYPSIN_SER"/>
</dbReference>
<dbReference type="InterPro" id="IPR002172">
    <property type="entry name" value="LDrepeatLR_classA_rpt"/>
</dbReference>
<dbReference type="GO" id="GO:0006508">
    <property type="term" value="P:proteolysis"/>
    <property type="evidence" value="ECO:0007669"/>
    <property type="project" value="UniProtKB-KW"/>
</dbReference>
<feature type="disulfide bond" evidence="10">
    <location>
        <begin position="598"/>
        <end position="610"/>
    </location>
</feature>
<evidence type="ECO:0000313" key="14">
    <source>
        <dbReference type="RefSeq" id="XP_011498535.1"/>
    </source>
</evidence>